<evidence type="ECO:0000256" key="4">
    <source>
        <dbReference type="ARBA" id="ARBA00013213"/>
    </source>
</evidence>
<keyword evidence="9 10" id="KW-0486">Methionine biosynthesis</keyword>
<gene>
    <name evidence="14" type="ORF">R54839_PPFHFPJH_00615</name>
</gene>
<keyword evidence="6 10" id="KW-0028">Amino-acid biosynthesis</keyword>
<proteinExistence type="inferred from homology"/>
<comment type="similarity">
    <text evidence="3 11">Belongs to the homoserine dehydrogenase family.</text>
</comment>
<feature type="domain" description="Aspartate/homoserine dehydrogenase NAD-binding" evidence="13">
    <location>
        <begin position="9"/>
        <end position="128"/>
    </location>
</feature>
<evidence type="ECO:0000256" key="10">
    <source>
        <dbReference type="RuleBase" id="RU000579"/>
    </source>
</evidence>
<dbReference type="GO" id="GO:0004412">
    <property type="term" value="F:homoserine dehydrogenase activity"/>
    <property type="evidence" value="ECO:0007669"/>
    <property type="project" value="UniProtKB-EC"/>
</dbReference>
<keyword evidence="15" id="KW-1185">Reference proteome</keyword>
<evidence type="ECO:0000313" key="14">
    <source>
        <dbReference type="EMBL" id="CAK1234879.1"/>
    </source>
</evidence>
<dbReference type="InterPro" id="IPR001342">
    <property type="entry name" value="HDH_cat"/>
</dbReference>
<evidence type="ECO:0000256" key="9">
    <source>
        <dbReference type="ARBA" id="ARBA00023167"/>
    </source>
</evidence>
<dbReference type="Gene3D" id="3.40.50.720">
    <property type="entry name" value="NAD(P)-binding Rossmann-like Domain"/>
    <property type="match status" value="1"/>
</dbReference>
<comment type="catalytic activity">
    <reaction evidence="10">
        <text>L-homoserine + NADP(+) = L-aspartate 4-semialdehyde + NADPH + H(+)</text>
        <dbReference type="Rhea" id="RHEA:15761"/>
        <dbReference type="ChEBI" id="CHEBI:15378"/>
        <dbReference type="ChEBI" id="CHEBI:57476"/>
        <dbReference type="ChEBI" id="CHEBI:57783"/>
        <dbReference type="ChEBI" id="CHEBI:58349"/>
        <dbReference type="ChEBI" id="CHEBI:537519"/>
        <dbReference type="EC" id="1.1.1.3"/>
    </reaction>
</comment>
<dbReference type="Gene3D" id="3.30.360.10">
    <property type="entry name" value="Dihydrodipicolinate Reductase, domain 2"/>
    <property type="match status" value="1"/>
</dbReference>
<dbReference type="EC" id="1.1.1.3" evidence="4 10"/>
<dbReference type="Pfam" id="PF03447">
    <property type="entry name" value="NAD_binding_3"/>
    <property type="match status" value="1"/>
</dbReference>
<dbReference type="EMBL" id="CAUZLR010000003">
    <property type="protein sequence ID" value="CAK1234879.1"/>
    <property type="molecule type" value="Genomic_DNA"/>
</dbReference>
<dbReference type="InterPro" id="IPR036291">
    <property type="entry name" value="NAD(P)-bd_dom_sf"/>
</dbReference>
<dbReference type="PANTHER" id="PTHR43331:SF1">
    <property type="entry name" value="HOMOSERINE DEHYDROGENASE"/>
    <property type="match status" value="1"/>
</dbReference>
<dbReference type="InterPro" id="IPR019811">
    <property type="entry name" value="HDH_CS"/>
</dbReference>
<dbReference type="PANTHER" id="PTHR43331">
    <property type="entry name" value="HOMOSERINE DEHYDROGENASE"/>
    <property type="match status" value="1"/>
</dbReference>
<evidence type="ECO:0000256" key="2">
    <source>
        <dbReference type="ARBA" id="ARBA00005062"/>
    </source>
</evidence>
<organism evidence="14 15">
    <name type="scientific">Fructobacillus fructosus</name>
    <dbReference type="NCBI Taxonomy" id="1631"/>
    <lineage>
        <taxon>Bacteria</taxon>
        <taxon>Bacillati</taxon>
        <taxon>Bacillota</taxon>
        <taxon>Bacilli</taxon>
        <taxon>Lactobacillales</taxon>
        <taxon>Lactobacillaceae</taxon>
        <taxon>Fructobacillus</taxon>
    </lineage>
</organism>
<dbReference type="SUPFAM" id="SSF55347">
    <property type="entry name" value="Glyceraldehyde-3-phosphate dehydrogenase-like, C-terminal domain"/>
    <property type="match status" value="1"/>
</dbReference>
<keyword evidence="7 10" id="KW-0791">Threonine biosynthesis</keyword>
<feature type="domain" description="Homoserine dehydrogenase catalytic" evidence="12">
    <location>
        <begin position="136"/>
        <end position="314"/>
    </location>
</feature>
<evidence type="ECO:0000256" key="5">
    <source>
        <dbReference type="ARBA" id="ARBA00013376"/>
    </source>
</evidence>
<comment type="pathway">
    <text evidence="2 10">Amino-acid biosynthesis; L-methionine biosynthesis via de novo pathway; L-homoserine from L-aspartate: step 3/3.</text>
</comment>
<evidence type="ECO:0000256" key="6">
    <source>
        <dbReference type="ARBA" id="ARBA00022605"/>
    </source>
</evidence>
<evidence type="ECO:0000256" key="7">
    <source>
        <dbReference type="ARBA" id="ARBA00022697"/>
    </source>
</evidence>
<comment type="pathway">
    <text evidence="1 10">Amino-acid biosynthesis; L-threonine biosynthesis; L-threonine from L-aspartate: step 3/5.</text>
</comment>
<accession>A0ABM9MRH1</accession>
<protein>
    <recommendedName>
        <fullName evidence="5 10">Homoserine dehydrogenase</fullName>
        <ecNumber evidence="4 10">1.1.1.3</ecNumber>
    </recommendedName>
</protein>
<dbReference type="Pfam" id="PF00742">
    <property type="entry name" value="Homoserine_dh"/>
    <property type="match status" value="1"/>
</dbReference>
<dbReference type="SUPFAM" id="SSF51735">
    <property type="entry name" value="NAD(P)-binding Rossmann-fold domains"/>
    <property type="match status" value="1"/>
</dbReference>
<evidence type="ECO:0000259" key="12">
    <source>
        <dbReference type="Pfam" id="PF00742"/>
    </source>
</evidence>
<name>A0ABM9MRH1_9LACO</name>
<dbReference type="Proteomes" id="UP001314261">
    <property type="component" value="Unassembled WGS sequence"/>
</dbReference>
<keyword evidence="8 10" id="KW-0560">Oxidoreductase</keyword>
<evidence type="ECO:0000256" key="1">
    <source>
        <dbReference type="ARBA" id="ARBA00005056"/>
    </source>
</evidence>
<evidence type="ECO:0000256" key="8">
    <source>
        <dbReference type="ARBA" id="ARBA00023002"/>
    </source>
</evidence>
<evidence type="ECO:0000256" key="3">
    <source>
        <dbReference type="ARBA" id="ARBA00006753"/>
    </source>
</evidence>
<comment type="caution">
    <text evidence="14">The sequence shown here is derived from an EMBL/GenBank/DDBJ whole genome shotgun (WGS) entry which is preliminary data.</text>
</comment>
<dbReference type="InterPro" id="IPR005106">
    <property type="entry name" value="Asp/hSer_DH_NAD-bd"/>
</dbReference>
<dbReference type="RefSeq" id="WP_187753657.1">
    <property type="nucleotide sequence ID" value="NZ_CAUZLN010000003.1"/>
</dbReference>
<evidence type="ECO:0000313" key="15">
    <source>
        <dbReference type="Proteomes" id="UP001314261"/>
    </source>
</evidence>
<evidence type="ECO:0000259" key="13">
    <source>
        <dbReference type="Pfam" id="PF03447"/>
    </source>
</evidence>
<reference evidence="14 15" key="1">
    <citation type="submission" date="2023-10" db="EMBL/GenBank/DDBJ databases">
        <authorList>
            <person name="Botero Cardona J."/>
        </authorList>
    </citation>
    <scope>NUCLEOTIDE SEQUENCE [LARGE SCALE GENOMIC DNA]</scope>
    <source>
        <strain evidence="14 15">R-54839</strain>
    </source>
</reference>
<keyword evidence="10" id="KW-0521">NADP</keyword>
<dbReference type="PROSITE" id="PS01042">
    <property type="entry name" value="HOMOSER_DHGENASE"/>
    <property type="match status" value="1"/>
</dbReference>
<sequence length="409" mass="44928">MTIHVGLIGLGTVGQGLLTLLDRNKDYIQNKLGEAIQVDQILVRNLEKKRDNLPKNVLLTDSFNDFTKNSNLDIIIEVAGGIHPAKEWLQWALENGRSVVTANKDLIASHGSELIALAKQEKVGLAYEAAVAGGIPIIANLTDYYATDQIHSLAGIVNGTTNYMLSQMSQKGWDYEQALTKAQELGFAEADPKNDVEGIDAAYKAIILARLVFGLDLSLADFPIEGITAVHPTDLATVEQLNGKIKLIFAINQTQNGVSVSVRPHFLHQDNLLASVENENNAILINSQSLNNSLLFGPGAGALPTAQAVLADVLTTAERRFYPALPRQGEWQFQHETTQSHLFLLTTEQGEALFNQLLINQALIDHTVWVPEQKQLAIFTKAISQQDFEAVRDQLQSTNTGVKEYPIYK</sequence>
<evidence type="ECO:0000256" key="11">
    <source>
        <dbReference type="RuleBase" id="RU004171"/>
    </source>
</evidence>
<dbReference type="NCBIfam" id="NF004976">
    <property type="entry name" value="PRK06349.1"/>
    <property type="match status" value="1"/>
</dbReference>